<protein>
    <submittedName>
        <fullName evidence="1">Uncharacterized protein</fullName>
    </submittedName>
</protein>
<reference evidence="1 2" key="1">
    <citation type="journal article" date="2018" name="Sci. Rep.">
        <title>Genomic signatures of local adaptation to the degree of environmental predictability in rotifers.</title>
        <authorList>
            <person name="Franch-Gras L."/>
            <person name="Hahn C."/>
            <person name="Garcia-Roger E.M."/>
            <person name="Carmona M.J."/>
            <person name="Serra M."/>
            <person name="Gomez A."/>
        </authorList>
    </citation>
    <scope>NUCLEOTIDE SEQUENCE [LARGE SCALE GENOMIC DNA]</scope>
    <source>
        <strain evidence="1">HYR1</strain>
    </source>
</reference>
<organism evidence="1 2">
    <name type="scientific">Brachionus plicatilis</name>
    <name type="common">Marine rotifer</name>
    <name type="synonym">Brachionus muelleri</name>
    <dbReference type="NCBI Taxonomy" id="10195"/>
    <lineage>
        <taxon>Eukaryota</taxon>
        <taxon>Metazoa</taxon>
        <taxon>Spiralia</taxon>
        <taxon>Gnathifera</taxon>
        <taxon>Rotifera</taxon>
        <taxon>Eurotatoria</taxon>
        <taxon>Monogononta</taxon>
        <taxon>Pseudotrocha</taxon>
        <taxon>Ploima</taxon>
        <taxon>Brachionidae</taxon>
        <taxon>Brachionus</taxon>
    </lineage>
</organism>
<name>A0A3M7PHH3_BRAPC</name>
<keyword evidence="2" id="KW-1185">Reference proteome</keyword>
<dbReference type="AlphaFoldDB" id="A0A3M7PHH3"/>
<comment type="caution">
    <text evidence="1">The sequence shown here is derived from an EMBL/GenBank/DDBJ whole genome shotgun (WGS) entry which is preliminary data.</text>
</comment>
<dbReference type="Proteomes" id="UP000276133">
    <property type="component" value="Unassembled WGS sequence"/>
</dbReference>
<accession>A0A3M7PHH3</accession>
<dbReference type="EMBL" id="REGN01010737">
    <property type="protein sequence ID" value="RMZ98502.1"/>
    <property type="molecule type" value="Genomic_DNA"/>
</dbReference>
<sequence length="73" mass="8596">MSNKIFMKIKLKNLTCETSSHVTVLKRKYSRNRNGNNQLTTCVFVPEHLFNLISRRNGSQHQMIFKSGKREKK</sequence>
<proteinExistence type="predicted"/>
<gene>
    <name evidence="1" type="ORF">BpHYR1_029715</name>
</gene>
<evidence type="ECO:0000313" key="2">
    <source>
        <dbReference type="Proteomes" id="UP000276133"/>
    </source>
</evidence>
<evidence type="ECO:0000313" key="1">
    <source>
        <dbReference type="EMBL" id="RMZ98502.1"/>
    </source>
</evidence>